<dbReference type="GO" id="GO:0000166">
    <property type="term" value="F:nucleotide binding"/>
    <property type="evidence" value="ECO:0007669"/>
    <property type="project" value="InterPro"/>
</dbReference>
<dbReference type="SUPFAM" id="SSF51735">
    <property type="entry name" value="NAD(P)-binding Rossmann-fold domains"/>
    <property type="match status" value="1"/>
</dbReference>
<protein>
    <submittedName>
        <fullName evidence="4">Dehydrogenase</fullName>
    </submittedName>
</protein>
<dbReference type="InterPro" id="IPR050463">
    <property type="entry name" value="Gfo/Idh/MocA_oxidrdct_glycsds"/>
</dbReference>
<dbReference type="Pfam" id="PF22725">
    <property type="entry name" value="GFO_IDH_MocA_C3"/>
    <property type="match status" value="1"/>
</dbReference>
<sequence length="658" mass="70189">MTGRPARVVLAGAGGHGHWHLDNLRRLSATGLVELVGVCDVAPVPAEALAGLGTPEYSADLPGLIRRTGAEITVLVTPIHTHAELAVAALRAGSHLLLEKPPAPSLAEYEVIAAAVRETGLACQVGFQTLGSDAIPFLRKLIADGHLGRVSGIGVAGAWNRPAAYFGRAPWAGRRRLGEVAVTDGALTNPFAHAIATALAVAEAEQLGAVAEIDVELYRANPIEADDTSCVRLTLPSGLVITVAVTLCAPGRVEPSLLVHGEAGRASLVYTRDEVEVVPATGAPARTTHARTDLLENLVDHVRTDAQLLVPLARTGAFIQVLEAVRRAAEPAEIPERLQEIRRDDTGEPTGRVLPGVAELTARSAERLALYSELDAPWAPAEQVLRVAGRDVAHYRWRVDLPVTASPRPHLHPVRTLGGVAVSELAPADHVHHLGVGIAVADAGGVNFWGGRTYVPGAGPTWRHDHGRQRHLRFRRREADRFGEHLEWVGPDGVAILGERRTVAARGVEGAAWLLDVTFTLTNLTGAPLAVRSSATKGRAGAGYGGFFWRAPGSATGRTVFTERVEGEDLVNHSHAPWVAMTGTDPDGRDWTLVMAQHGHVDPWFVRVREYPGFGPALAWERPLVVTGSVTRRVTTIVADGRLDRDASAQLFASTTER</sequence>
<dbReference type="Pfam" id="PF14100">
    <property type="entry name" value="DUF6807"/>
    <property type="match status" value="1"/>
</dbReference>
<evidence type="ECO:0000313" key="4">
    <source>
        <dbReference type="EMBL" id="OLF12168.1"/>
    </source>
</evidence>
<dbReference type="OrthoDB" id="9812981at2"/>
<dbReference type="Gene3D" id="3.30.360.10">
    <property type="entry name" value="Dihydrodipicolinate Reductase, domain 2"/>
    <property type="match status" value="1"/>
</dbReference>
<dbReference type="RefSeq" id="WP_075132359.1">
    <property type="nucleotide sequence ID" value="NZ_MSIF01000003.1"/>
</dbReference>
<gene>
    <name evidence="4" type="ORF">BLA60_09195</name>
</gene>
<dbReference type="Proteomes" id="UP000185696">
    <property type="component" value="Unassembled WGS sequence"/>
</dbReference>
<keyword evidence="1" id="KW-0560">Oxidoreductase</keyword>
<dbReference type="InterPro" id="IPR036291">
    <property type="entry name" value="NAD(P)-bd_dom_sf"/>
</dbReference>
<name>A0A7Z0WP82_9PSEU</name>
<dbReference type="SUPFAM" id="SSF55347">
    <property type="entry name" value="Glyceraldehyde-3-phosphate dehydrogenase-like, C-terminal domain"/>
    <property type="match status" value="1"/>
</dbReference>
<dbReference type="InterPro" id="IPR000683">
    <property type="entry name" value="Gfo/Idh/MocA-like_OxRdtase_N"/>
</dbReference>
<evidence type="ECO:0000256" key="1">
    <source>
        <dbReference type="ARBA" id="ARBA00023002"/>
    </source>
</evidence>
<keyword evidence="5" id="KW-1185">Reference proteome</keyword>
<dbReference type="GO" id="GO:0016491">
    <property type="term" value="F:oxidoreductase activity"/>
    <property type="evidence" value="ECO:0007669"/>
    <property type="project" value="UniProtKB-KW"/>
</dbReference>
<feature type="domain" description="GFO/IDH/MocA-like oxidoreductase" evidence="3">
    <location>
        <begin position="138"/>
        <end position="266"/>
    </location>
</feature>
<organism evidence="4 5">
    <name type="scientific">Actinophytocola xinjiangensis</name>
    <dbReference type="NCBI Taxonomy" id="485602"/>
    <lineage>
        <taxon>Bacteria</taxon>
        <taxon>Bacillati</taxon>
        <taxon>Actinomycetota</taxon>
        <taxon>Actinomycetes</taxon>
        <taxon>Pseudonocardiales</taxon>
        <taxon>Pseudonocardiaceae</taxon>
    </lineage>
</organism>
<accession>A0A7Z0WP82</accession>
<dbReference type="Pfam" id="PF01408">
    <property type="entry name" value="GFO_IDH_MocA"/>
    <property type="match status" value="1"/>
</dbReference>
<comment type="caution">
    <text evidence="4">The sequence shown here is derived from an EMBL/GenBank/DDBJ whole genome shotgun (WGS) entry which is preliminary data.</text>
</comment>
<evidence type="ECO:0000259" key="2">
    <source>
        <dbReference type="Pfam" id="PF01408"/>
    </source>
</evidence>
<evidence type="ECO:0000259" key="3">
    <source>
        <dbReference type="Pfam" id="PF22725"/>
    </source>
</evidence>
<evidence type="ECO:0000313" key="5">
    <source>
        <dbReference type="Proteomes" id="UP000185696"/>
    </source>
</evidence>
<dbReference type="PANTHER" id="PTHR43818">
    <property type="entry name" value="BCDNA.GH03377"/>
    <property type="match status" value="1"/>
</dbReference>
<feature type="domain" description="Gfo/Idh/MocA-like oxidoreductase N-terminal" evidence="2">
    <location>
        <begin position="7"/>
        <end position="127"/>
    </location>
</feature>
<proteinExistence type="predicted"/>
<reference evidence="4 5" key="1">
    <citation type="submission" date="2016-12" db="EMBL/GenBank/DDBJ databases">
        <title>The draft genome sequence of Actinophytocola xinjiangensis.</title>
        <authorList>
            <person name="Wang W."/>
            <person name="Yuan L."/>
        </authorList>
    </citation>
    <scope>NUCLEOTIDE SEQUENCE [LARGE SCALE GENOMIC DNA]</scope>
    <source>
        <strain evidence="4 5">CGMCC 4.4663</strain>
    </source>
</reference>
<dbReference type="InterPro" id="IPR029475">
    <property type="entry name" value="DUF6807"/>
</dbReference>
<dbReference type="Gene3D" id="3.40.50.720">
    <property type="entry name" value="NAD(P)-binding Rossmann-like Domain"/>
    <property type="match status" value="1"/>
</dbReference>
<dbReference type="EMBL" id="MSIF01000003">
    <property type="protein sequence ID" value="OLF12168.1"/>
    <property type="molecule type" value="Genomic_DNA"/>
</dbReference>
<dbReference type="InterPro" id="IPR055170">
    <property type="entry name" value="GFO_IDH_MocA-like_dom"/>
</dbReference>
<dbReference type="PANTHER" id="PTHR43818:SF11">
    <property type="entry name" value="BCDNA.GH03377"/>
    <property type="match status" value="1"/>
</dbReference>
<dbReference type="AlphaFoldDB" id="A0A7Z0WP82"/>